<evidence type="ECO:0000256" key="6">
    <source>
        <dbReference type="ARBA" id="ARBA00022723"/>
    </source>
</evidence>
<evidence type="ECO:0000256" key="4">
    <source>
        <dbReference type="ARBA" id="ARBA00022490"/>
    </source>
</evidence>
<feature type="binding site" evidence="11">
    <location>
        <position position="130"/>
    </location>
    <ligand>
        <name>Zn(2+)</name>
        <dbReference type="ChEBI" id="CHEBI:29105"/>
    </ligand>
</feature>
<feature type="binding site" evidence="12">
    <location>
        <position position="105"/>
    </location>
    <ligand>
        <name>Fe cation</name>
        <dbReference type="ChEBI" id="CHEBI:24875"/>
    </ligand>
</feature>
<evidence type="ECO:0000256" key="12">
    <source>
        <dbReference type="PIRSR" id="PIRSR602481-2"/>
    </source>
</evidence>
<comment type="cofactor">
    <cofactor evidence="12">
        <name>Mn(2+)</name>
        <dbReference type="ChEBI" id="CHEBI:29035"/>
    </cofactor>
    <cofactor evidence="12">
        <name>Fe(2+)</name>
        <dbReference type="ChEBI" id="CHEBI:29033"/>
    </cofactor>
    <text evidence="12">Binds 1 Mn(2+) or Fe(2+) ion per subunit.</text>
</comment>
<dbReference type="InterPro" id="IPR002481">
    <property type="entry name" value="FUR"/>
</dbReference>
<dbReference type="GO" id="GO:1900376">
    <property type="term" value="P:regulation of secondary metabolite biosynthetic process"/>
    <property type="evidence" value="ECO:0007669"/>
    <property type="project" value="TreeGrafter"/>
</dbReference>
<evidence type="ECO:0000256" key="3">
    <source>
        <dbReference type="ARBA" id="ARBA00011738"/>
    </source>
</evidence>
<keyword evidence="5" id="KW-0678">Repressor</keyword>
<dbReference type="Gene3D" id="1.10.10.10">
    <property type="entry name" value="Winged helix-like DNA-binding domain superfamily/Winged helix DNA-binding domain"/>
    <property type="match status" value="1"/>
</dbReference>
<evidence type="ECO:0000256" key="11">
    <source>
        <dbReference type="PIRSR" id="PIRSR602481-1"/>
    </source>
</evidence>
<sequence length="137" mass="14643">MTGPTELPGVRSTRQRTAVADALDRVDGFRSAQELHELLRRGGASVGLTTVYRHLQALAESGHVDVLRTDGGEAVYRRCPTVEHHHHLVCRSCGRSVEVDGPEVEAWATDVADRHGFTAVSHTVEVFGTCGACAAGG</sequence>
<dbReference type="PANTHER" id="PTHR33202:SF2">
    <property type="entry name" value="FERRIC UPTAKE REGULATION PROTEIN"/>
    <property type="match status" value="1"/>
</dbReference>
<comment type="subcellular location">
    <subcellularLocation>
        <location evidence="1">Cytoplasm</location>
    </subcellularLocation>
</comment>
<dbReference type="GO" id="GO:0045892">
    <property type="term" value="P:negative regulation of DNA-templated transcription"/>
    <property type="evidence" value="ECO:0007669"/>
    <property type="project" value="TreeGrafter"/>
</dbReference>
<protein>
    <submittedName>
        <fullName evidence="13">Zinc uptake regulation protein Zur</fullName>
    </submittedName>
</protein>
<dbReference type="PANTHER" id="PTHR33202">
    <property type="entry name" value="ZINC UPTAKE REGULATION PROTEIN"/>
    <property type="match status" value="1"/>
</dbReference>
<dbReference type="InterPro" id="IPR043135">
    <property type="entry name" value="Fur_C"/>
</dbReference>
<keyword evidence="7 11" id="KW-0862">Zinc</keyword>
<reference evidence="13" key="1">
    <citation type="submission" date="2020-02" db="EMBL/GenBank/DDBJ databases">
        <authorList>
            <person name="Meier V. D."/>
        </authorList>
    </citation>
    <scope>NUCLEOTIDE SEQUENCE</scope>
    <source>
        <strain evidence="13">AVDCRST_MAG07</strain>
    </source>
</reference>
<accession>A0A6J4M9S5</accession>
<feature type="binding site" evidence="12">
    <location>
        <position position="122"/>
    </location>
    <ligand>
        <name>Fe cation</name>
        <dbReference type="ChEBI" id="CHEBI:24875"/>
    </ligand>
</feature>
<dbReference type="SUPFAM" id="SSF46785">
    <property type="entry name" value="Winged helix' DNA-binding domain"/>
    <property type="match status" value="1"/>
</dbReference>
<feature type="binding site" evidence="11">
    <location>
        <position position="93"/>
    </location>
    <ligand>
        <name>Zn(2+)</name>
        <dbReference type="ChEBI" id="CHEBI:29105"/>
    </ligand>
</feature>
<evidence type="ECO:0000313" key="13">
    <source>
        <dbReference type="EMBL" id="CAA9353606.1"/>
    </source>
</evidence>
<dbReference type="InterPro" id="IPR036388">
    <property type="entry name" value="WH-like_DNA-bd_sf"/>
</dbReference>
<dbReference type="Pfam" id="PF01475">
    <property type="entry name" value="FUR"/>
    <property type="match status" value="1"/>
</dbReference>
<name>A0A6J4M9S5_9ACTN</name>
<dbReference type="Gene3D" id="3.30.1490.190">
    <property type="match status" value="1"/>
</dbReference>
<evidence type="ECO:0000256" key="2">
    <source>
        <dbReference type="ARBA" id="ARBA00007957"/>
    </source>
</evidence>
<keyword evidence="9" id="KW-0238">DNA-binding</keyword>
<feature type="binding site" evidence="11">
    <location>
        <position position="90"/>
    </location>
    <ligand>
        <name>Zn(2+)</name>
        <dbReference type="ChEBI" id="CHEBI:29105"/>
    </ligand>
</feature>
<comment type="cofactor">
    <cofactor evidence="11">
        <name>Zn(2+)</name>
        <dbReference type="ChEBI" id="CHEBI:29105"/>
    </cofactor>
    <text evidence="11">Binds 1 zinc ion per subunit.</text>
</comment>
<keyword evidence="10" id="KW-0804">Transcription</keyword>
<dbReference type="CDD" id="cd07153">
    <property type="entry name" value="Fur_like"/>
    <property type="match status" value="1"/>
</dbReference>
<evidence type="ECO:0000256" key="7">
    <source>
        <dbReference type="ARBA" id="ARBA00022833"/>
    </source>
</evidence>
<comment type="similarity">
    <text evidence="2">Belongs to the Fur family.</text>
</comment>
<dbReference type="InterPro" id="IPR036390">
    <property type="entry name" value="WH_DNA-bd_sf"/>
</dbReference>
<evidence type="ECO:0000256" key="1">
    <source>
        <dbReference type="ARBA" id="ARBA00004496"/>
    </source>
</evidence>
<dbReference type="EMBL" id="CADCUB010000151">
    <property type="protein sequence ID" value="CAA9353606.1"/>
    <property type="molecule type" value="Genomic_DNA"/>
</dbReference>
<dbReference type="AlphaFoldDB" id="A0A6J4M9S5"/>
<keyword evidence="8" id="KW-0805">Transcription regulation</keyword>
<dbReference type="GO" id="GO:0003700">
    <property type="term" value="F:DNA-binding transcription factor activity"/>
    <property type="evidence" value="ECO:0007669"/>
    <property type="project" value="InterPro"/>
</dbReference>
<feature type="binding site" evidence="12">
    <location>
        <position position="84"/>
    </location>
    <ligand>
        <name>Fe cation</name>
        <dbReference type="ChEBI" id="CHEBI:24875"/>
    </ligand>
</feature>
<comment type="subunit">
    <text evidence="3">Homodimer.</text>
</comment>
<proteinExistence type="inferred from homology"/>
<gene>
    <name evidence="13" type="ORF">AVDCRST_MAG07-3358</name>
</gene>
<evidence type="ECO:0000256" key="9">
    <source>
        <dbReference type="ARBA" id="ARBA00023125"/>
    </source>
</evidence>
<evidence type="ECO:0000256" key="10">
    <source>
        <dbReference type="ARBA" id="ARBA00023163"/>
    </source>
</evidence>
<feature type="binding site" evidence="11">
    <location>
        <position position="133"/>
    </location>
    <ligand>
        <name>Zn(2+)</name>
        <dbReference type="ChEBI" id="CHEBI:29105"/>
    </ligand>
</feature>
<dbReference type="FunFam" id="1.10.10.10:FF:000459">
    <property type="entry name" value="Ferric uptake regulation protein"/>
    <property type="match status" value="1"/>
</dbReference>
<keyword evidence="6 11" id="KW-0479">Metal-binding</keyword>
<dbReference type="GO" id="GO:0008270">
    <property type="term" value="F:zinc ion binding"/>
    <property type="evidence" value="ECO:0007669"/>
    <property type="project" value="TreeGrafter"/>
</dbReference>
<dbReference type="GO" id="GO:0005829">
    <property type="term" value="C:cytosol"/>
    <property type="evidence" value="ECO:0007669"/>
    <property type="project" value="TreeGrafter"/>
</dbReference>
<evidence type="ECO:0000256" key="8">
    <source>
        <dbReference type="ARBA" id="ARBA00023015"/>
    </source>
</evidence>
<dbReference type="GO" id="GO:0000976">
    <property type="term" value="F:transcription cis-regulatory region binding"/>
    <property type="evidence" value="ECO:0007669"/>
    <property type="project" value="TreeGrafter"/>
</dbReference>
<organism evidence="13">
    <name type="scientific">uncultured Frankineae bacterium</name>
    <dbReference type="NCBI Taxonomy" id="437475"/>
    <lineage>
        <taxon>Bacteria</taxon>
        <taxon>Bacillati</taxon>
        <taxon>Actinomycetota</taxon>
        <taxon>Actinomycetes</taxon>
        <taxon>Frankiales</taxon>
        <taxon>environmental samples</taxon>
    </lineage>
</organism>
<keyword evidence="4" id="KW-0963">Cytoplasm</keyword>
<keyword evidence="12" id="KW-0408">Iron</keyword>
<evidence type="ECO:0000256" key="5">
    <source>
        <dbReference type="ARBA" id="ARBA00022491"/>
    </source>
</evidence>